<name>A0A5N7DH12_9EURO</name>
<dbReference type="GeneID" id="43671568"/>
<evidence type="ECO:0000259" key="5">
    <source>
        <dbReference type="Pfam" id="PF04082"/>
    </source>
</evidence>
<dbReference type="RefSeq" id="XP_031942903.1">
    <property type="nucleotide sequence ID" value="XM_032086877.1"/>
</dbReference>
<dbReference type="Proteomes" id="UP000325579">
    <property type="component" value="Unassembled WGS sequence"/>
</dbReference>
<dbReference type="InterPro" id="IPR007219">
    <property type="entry name" value="XnlR_reg_dom"/>
</dbReference>
<organism evidence="6 7">
    <name type="scientific">Aspergillus pseudonomiae</name>
    <dbReference type="NCBI Taxonomy" id="1506151"/>
    <lineage>
        <taxon>Eukaryota</taxon>
        <taxon>Fungi</taxon>
        <taxon>Dikarya</taxon>
        <taxon>Ascomycota</taxon>
        <taxon>Pezizomycotina</taxon>
        <taxon>Eurotiomycetes</taxon>
        <taxon>Eurotiomycetidae</taxon>
        <taxon>Eurotiales</taxon>
        <taxon>Aspergillaceae</taxon>
        <taxon>Aspergillus</taxon>
        <taxon>Aspergillus subgen. Circumdati</taxon>
    </lineage>
</organism>
<gene>
    <name evidence="6" type="ORF">BDV37DRAFT_281716</name>
</gene>
<evidence type="ECO:0000313" key="7">
    <source>
        <dbReference type="Proteomes" id="UP000325579"/>
    </source>
</evidence>
<keyword evidence="1" id="KW-0805">Transcription regulation</keyword>
<dbReference type="GO" id="GO:0003677">
    <property type="term" value="F:DNA binding"/>
    <property type="evidence" value="ECO:0007669"/>
    <property type="project" value="InterPro"/>
</dbReference>
<evidence type="ECO:0000256" key="1">
    <source>
        <dbReference type="ARBA" id="ARBA00023015"/>
    </source>
</evidence>
<dbReference type="EMBL" id="ML736759">
    <property type="protein sequence ID" value="KAE8405584.1"/>
    <property type="molecule type" value="Genomic_DNA"/>
</dbReference>
<keyword evidence="7" id="KW-1185">Reference proteome</keyword>
<evidence type="ECO:0000256" key="2">
    <source>
        <dbReference type="ARBA" id="ARBA00023163"/>
    </source>
</evidence>
<keyword evidence="3" id="KW-0539">Nucleus</keyword>
<feature type="domain" description="Xylanolytic transcriptional activator regulatory" evidence="5">
    <location>
        <begin position="128"/>
        <end position="325"/>
    </location>
</feature>
<dbReference type="OrthoDB" id="4109707at2759"/>
<keyword evidence="2" id="KW-0804">Transcription</keyword>
<protein>
    <recommendedName>
        <fullName evidence="5">Xylanolytic transcriptional activator regulatory domain-containing protein</fullName>
    </recommendedName>
</protein>
<feature type="compositionally biased region" description="Basic and acidic residues" evidence="4">
    <location>
        <begin position="65"/>
        <end position="76"/>
    </location>
</feature>
<reference evidence="6 7" key="1">
    <citation type="submission" date="2019-04" db="EMBL/GenBank/DDBJ databases">
        <authorList>
            <consortium name="DOE Joint Genome Institute"/>
            <person name="Mondo S."/>
            <person name="Kjaerbolling I."/>
            <person name="Vesth T."/>
            <person name="Frisvad J.C."/>
            <person name="Nybo J.L."/>
            <person name="Theobald S."/>
            <person name="Kildgaard S."/>
            <person name="Isbrandt T."/>
            <person name="Kuo A."/>
            <person name="Sato A."/>
            <person name="Lyhne E.K."/>
            <person name="Kogle M.E."/>
            <person name="Wiebenga A."/>
            <person name="Kun R.S."/>
            <person name="Lubbers R.J."/>
            <person name="Makela M.R."/>
            <person name="Barry K."/>
            <person name="Chovatia M."/>
            <person name="Clum A."/>
            <person name="Daum C."/>
            <person name="Haridas S."/>
            <person name="He G."/>
            <person name="LaButti K."/>
            <person name="Lipzen A."/>
            <person name="Riley R."/>
            <person name="Salamov A."/>
            <person name="Simmons B.A."/>
            <person name="Magnuson J.K."/>
            <person name="Henrissat B."/>
            <person name="Mortensen U.H."/>
            <person name="Larsen T.O."/>
            <person name="Devries R.P."/>
            <person name="Grigoriev I.V."/>
            <person name="Machida M."/>
            <person name="Baker S.E."/>
            <person name="Andersen M.R."/>
            <person name="Cantor M.N."/>
            <person name="Hua S.X."/>
        </authorList>
    </citation>
    <scope>NUCLEOTIDE SEQUENCE [LARGE SCALE GENOMIC DNA]</scope>
    <source>
        <strain evidence="6 7">CBS 119388</strain>
    </source>
</reference>
<evidence type="ECO:0000256" key="3">
    <source>
        <dbReference type="ARBA" id="ARBA00023242"/>
    </source>
</evidence>
<feature type="compositionally biased region" description="Low complexity" evidence="4">
    <location>
        <begin position="55"/>
        <end position="64"/>
    </location>
</feature>
<evidence type="ECO:0000256" key="4">
    <source>
        <dbReference type="SAM" id="MobiDB-lite"/>
    </source>
</evidence>
<accession>A0A5N7DH12</accession>
<dbReference type="CDD" id="cd12148">
    <property type="entry name" value="fungal_TF_MHR"/>
    <property type="match status" value="1"/>
</dbReference>
<dbReference type="GO" id="GO:0008270">
    <property type="term" value="F:zinc ion binding"/>
    <property type="evidence" value="ECO:0007669"/>
    <property type="project" value="InterPro"/>
</dbReference>
<dbReference type="AlphaFoldDB" id="A0A5N7DH12"/>
<feature type="region of interest" description="Disordered" evidence="4">
    <location>
        <begin position="43"/>
        <end position="80"/>
    </location>
</feature>
<sequence length="526" mass="58359">MWPGQRDPRCHDAAYAHETPQPSFLHAFKDLLLRDYSHTSGNRAPGLHPPLLGTSSSEHSSARVSSDRADRDEREPTSGSTQLSFYPLLLLQDLPSFPSSLATSQLSAIFATSFRDQFYFHSLIAIESKAPYLAYARACLGAVIHAREPLIATSSGGDDPIQGPATDYFWAGSRLLTLILELDNREARKIEVLIAGALLETYGILTSDPKVWRAVNQFHGCLETIARRLRLHETPFPAKDDHSDDVQSSATHLHRIMSHLFLLDSMRAIHLNRTPSYSATELHMPLPSGTHGFQDAYLSLKCGQFNNLAVSSENALLLLSAILSDTIVYTRVFYGANCSTYWGALPRIGQQNDYLTPFSPSREARKVRSNMSLALDHWFDYFGSAVPSDIRALYFFCRLLLVCPQTLQLPRLAQYACPSEDPHHPQPPDPLGAVCFDIPEEALKVSWLLLEQVDVKANKAVASVWLPIILFHAALVVGAKLLASPPEAAGKNGILRSLTLFKMELEHMPWPCCEAMISTIDKVMGL</sequence>
<dbReference type="Pfam" id="PF04082">
    <property type="entry name" value="Fungal_trans"/>
    <property type="match status" value="1"/>
</dbReference>
<proteinExistence type="predicted"/>
<evidence type="ECO:0000313" key="6">
    <source>
        <dbReference type="EMBL" id="KAE8405584.1"/>
    </source>
</evidence>
<dbReference type="GO" id="GO:0006351">
    <property type="term" value="P:DNA-templated transcription"/>
    <property type="evidence" value="ECO:0007669"/>
    <property type="project" value="InterPro"/>
</dbReference>